<evidence type="ECO:0008006" key="3">
    <source>
        <dbReference type="Google" id="ProtNLM"/>
    </source>
</evidence>
<protein>
    <recommendedName>
        <fullName evidence="3">RING-type E3 ubiquitin transferase</fullName>
    </recommendedName>
</protein>
<keyword evidence="2" id="KW-1185">Reference proteome</keyword>
<evidence type="ECO:0000313" key="1">
    <source>
        <dbReference type="EMBL" id="WYW54788.1"/>
    </source>
</evidence>
<gene>
    <name evidence="1" type="ORF">WG950_09630</name>
</gene>
<sequence>MIFIVLIALIILAIAIYYFSNKQVIIRTLAKTPNKPVGGLKTNSFTKVTGKALHVKQPLIAPFSKRKCVYYKIIIEEKRSNGKNSHWKTLIKESKIQEFFIKSKGEHVIVRPSLKPKNFKSYLVVDKKTSSGTFNSPTKEFLELLKNYNIKSEGFLGFNKSLRYTEAIIELEETVTVAGIAK</sequence>
<name>A0ABZ2TNW2_9FLAO</name>
<accession>A0ABZ2TNW2</accession>
<dbReference type="RefSeq" id="WP_340931957.1">
    <property type="nucleotide sequence ID" value="NZ_CP150496.1"/>
</dbReference>
<reference evidence="1 2" key="1">
    <citation type="submission" date="2024-03" db="EMBL/GenBank/DDBJ databases">
        <authorList>
            <person name="Cao K."/>
        </authorList>
    </citation>
    <scope>NUCLEOTIDE SEQUENCE [LARGE SCALE GENOMIC DNA]</scope>
    <source>
        <strain evidence="1 2">MCCC 1K00696</strain>
    </source>
</reference>
<proteinExistence type="predicted"/>
<evidence type="ECO:0000313" key="2">
    <source>
        <dbReference type="Proteomes" id="UP001491088"/>
    </source>
</evidence>
<organism evidence="1 2">
    <name type="scientific">Polaribacter marinaquae</name>
    <dbReference type="NCBI Taxonomy" id="1642819"/>
    <lineage>
        <taxon>Bacteria</taxon>
        <taxon>Pseudomonadati</taxon>
        <taxon>Bacteroidota</taxon>
        <taxon>Flavobacteriia</taxon>
        <taxon>Flavobacteriales</taxon>
        <taxon>Flavobacteriaceae</taxon>
    </lineage>
</organism>
<dbReference type="EMBL" id="CP150496">
    <property type="protein sequence ID" value="WYW54788.1"/>
    <property type="molecule type" value="Genomic_DNA"/>
</dbReference>
<dbReference type="Proteomes" id="UP001491088">
    <property type="component" value="Chromosome"/>
</dbReference>